<name>A0A5E4QN98_9NEOP</name>
<proteinExistence type="predicted"/>
<sequence length="111" mass="12805">MAGQVIINEYLTFIQNKIDLLDELSIVQICATNFTETEVETGKSILYQSCGDKVRIVHRKGDDKKKRNIRDTIKLLKEVDHDVQPTFVARDLNRLPPVSFDYVDVTRLLKI</sequence>
<organism evidence="1 2">
    <name type="scientific">Leptidea sinapis</name>
    <dbReference type="NCBI Taxonomy" id="189913"/>
    <lineage>
        <taxon>Eukaryota</taxon>
        <taxon>Metazoa</taxon>
        <taxon>Ecdysozoa</taxon>
        <taxon>Arthropoda</taxon>
        <taxon>Hexapoda</taxon>
        <taxon>Insecta</taxon>
        <taxon>Pterygota</taxon>
        <taxon>Neoptera</taxon>
        <taxon>Endopterygota</taxon>
        <taxon>Lepidoptera</taxon>
        <taxon>Glossata</taxon>
        <taxon>Ditrysia</taxon>
        <taxon>Papilionoidea</taxon>
        <taxon>Pieridae</taxon>
        <taxon>Dismorphiinae</taxon>
        <taxon>Leptidea</taxon>
    </lineage>
</organism>
<accession>A0A5E4QN98</accession>
<dbReference type="EMBL" id="FZQP02004167">
    <property type="protein sequence ID" value="VVC99474.1"/>
    <property type="molecule type" value="Genomic_DNA"/>
</dbReference>
<evidence type="ECO:0000313" key="2">
    <source>
        <dbReference type="Proteomes" id="UP000324832"/>
    </source>
</evidence>
<dbReference type="AlphaFoldDB" id="A0A5E4QN98"/>
<protein>
    <submittedName>
        <fullName evidence="1">Uncharacterized protein</fullName>
    </submittedName>
</protein>
<evidence type="ECO:0000313" key="1">
    <source>
        <dbReference type="EMBL" id="VVC99474.1"/>
    </source>
</evidence>
<gene>
    <name evidence="1" type="ORF">LSINAPIS_LOCUS10348</name>
</gene>
<keyword evidence="2" id="KW-1185">Reference proteome</keyword>
<reference evidence="1 2" key="1">
    <citation type="submission" date="2017-07" db="EMBL/GenBank/DDBJ databases">
        <authorList>
            <person name="Talla V."/>
            <person name="Backstrom N."/>
        </authorList>
    </citation>
    <scope>NUCLEOTIDE SEQUENCE [LARGE SCALE GENOMIC DNA]</scope>
</reference>
<dbReference type="Proteomes" id="UP000324832">
    <property type="component" value="Unassembled WGS sequence"/>
</dbReference>